<comment type="similarity">
    <text evidence="1 4 5">Belongs to the bacterial ribosomal protein bL21 family.</text>
</comment>
<reference evidence="6" key="2">
    <citation type="submission" date="2021-04" db="EMBL/GenBank/DDBJ databases">
        <authorList>
            <person name="Gilroy R."/>
        </authorList>
    </citation>
    <scope>NUCLEOTIDE SEQUENCE</scope>
    <source>
        <strain evidence="6">14975</strain>
    </source>
</reference>
<dbReference type="InterPro" id="IPR001787">
    <property type="entry name" value="Ribosomal_bL21"/>
</dbReference>
<organism evidence="6 7">
    <name type="scientific">Candidatus Akkermansia intestinigallinarum</name>
    <dbReference type="NCBI Taxonomy" id="2838431"/>
    <lineage>
        <taxon>Bacteria</taxon>
        <taxon>Pseudomonadati</taxon>
        <taxon>Verrucomicrobiota</taxon>
        <taxon>Verrucomicrobiia</taxon>
        <taxon>Verrucomicrobiales</taxon>
        <taxon>Akkermansiaceae</taxon>
        <taxon>Akkermansia</taxon>
    </lineage>
</organism>
<dbReference type="PANTHER" id="PTHR21349:SF0">
    <property type="entry name" value="LARGE RIBOSOMAL SUBUNIT PROTEIN BL21M"/>
    <property type="match status" value="1"/>
</dbReference>
<protein>
    <recommendedName>
        <fullName evidence="4">Large ribosomal subunit protein bL21</fullName>
    </recommendedName>
</protein>
<keyword evidence="4 5" id="KW-0699">rRNA-binding</keyword>
<evidence type="ECO:0000256" key="2">
    <source>
        <dbReference type="ARBA" id="ARBA00022980"/>
    </source>
</evidence>
<dbReference type="PANTHER" id="PTHR21349">
    <property type="entry name" value="50S RIBOSOMAL PROTEIN L21"/>
    <property type="match status" value="1"/>
</dbReference>
<keyword evidence="3 4" id="KW-0687">Ribonucleoprotein</keyword>
<comment type="function">
    <text evidence="4 5">This protein binds to 23S rRNA in the presence of protein L20.</text>
</comment>
<reference evidence="6" key="1">
    <citation type="journal article" date="2021" name="PeerJ">
        <title>Extensive microbial diversity within the chicken gut microbiome revealed by metagenomics and culture.</title>
        <authorList>
            <person name="Gilroy R."/>
            <person name="Ravi A."/>
            <person name="Getino M."/>
            <person name="Pursley I."/>
            <person name="Horton D.L."/>
            <person name="Alikhan N.F."/>
            <person name="Baker D."/>
            <person name="Gharbi K."/>
            <person name="Hall N."/>
            <person name="Watson M."/>
            <person name="Adriaenssens E.M."/>
            <person name="Foster-Nyarko E."/>
            <person name="Jarju S."/>
            <person name="Secka A."/>
            <person name="Antonio M."/>
            <person name="Oren A."/>
            <person name="Chaudhuri R.R."/>
            <person name="La Ragione R."/>
            <person name="Hildebrand F."/>
            <person name="Pallen M.J."/>
        </authorList>
    </citation>
    <scope>NUCLEOTIDE SEQUENCE</scope>
    <source>
        <strain evidence="6">14975</strain>
    </source>
</reference>
<keyword evidence="2 4" id="KW-0689">Ribosomal protein</keyword>
<dbReference type="GO" id="GO:0006412">
    <property type="term" value="P:translation"/>
    <property type="evidence" value="ECO:0007669"/>
    <property type="project" value="UniProtKB-UniRule"/>
</dbReference>
<evidence type="ECO:0000256" key="3">
    <source>
        <dbReference type="ARBA" id="ARBA00023274"/>
    </source>
</evidence>
<accession>A0A9D2AGI7</accession>
<dbReference type="GO" id="GO:0005737">
    <property type="term" value="C:cytoplasm"/>
    <property type="evidence" value="ECO:0007669"/>
    <property type="project" value="UniProtKB-ARBA"/>
</dbReference>
<dbReference type="SUPFAM" id="SSF141091">
    <property type="entry name" value="L21p-like"/>
    <property type="match status" value="1"/>
</dbReference>
<dbReference type="AlphaFoldDB" id="A0A9D2AGI7"/>
<comment type="caution">
    <text evidence="6">The sequence shown here is derived from an EMBL/GenBank/DDBJ whole genome shotgun (WGS) entry which is preliminary data.</text>
</comment>
<dbReference type="Proteomes" id="UP000823964">
    <property type="component" value="Unassembled WGS sequence"/>
</dbReference>
<gene>
    <name evidence="4 6" type="primary">rplU</name>
    <name evidence="6" type="ORF">H9862_02055</name>
</gene>
<dbReference type="GO" id="GO:1990904">
    <property type="term" value="C:ribonucleoprotein complex"/>
    <property type="evidence" value="ECO:0007669"/>
    <property type="project" value="UniProtKB-KW"/>
</dbReference>
<evidence type="ECO:0000256" key="1">
    <source>
        <dbReference type="ARBA" id="ARBA00008563"/>
    </source>
</evidence>
<dbReference type="GO" id="GO:0019843">
    <property type="term" value="F:rRNA binding"/>
    <property type="evidence" value="ECO:0007669"/>
    <property type="project" value="UniProtKB-UniRule"/>
</dbReference>
<dbReference type="GO" id="GO:0005840">
    <property type="term" value="C:ribosome"/>
    <property type="evidence" value="ECO:0007669"/>
    <property type="project" value="UniProtKB-KW"/>
</dbReference>
<comment type="subunit">
    <text evidence="4">Part of the 50S ribosomal subunit. Contacts protein L20.</text>
</comment>
<proteinExistence type="inferred from homology"/>
<keyword evidence="4 5" id="KW-0694">RNA-binding</keyword>
<dbReference type="GO" id="GO:0003735">
    <property type="term" value="F:structural constituent of ribosome"/>
    <property type="evidence" value="ECO:0007669"/>
    <property type="project" value="InterPro"/>
</dbReference>
<evidence type="ECO:0000313" key="6">
    <source>
        <dbReference type="EMBL" id="HIX19370.1"/>
    </source>
</evidence>
<name>A0A9D2AGI7_9BACT</name>
<dbReference type="HAMAP" id="MF_01363">
    <property type="entry name" value="Ribosomal_bL21"/>
    <property type="match status" value="1"/>
</dbReference>
<dbReference type="Pfam" id="PF00829">
    <property type="entry name" value="Ribosomal_L21p"/>
    <property type="match status" value="1"/>
</dbReference>
<evidence type="ECO:0000256" key="4">
    <source>
        <dbReference type="HAMAP-Rule" id="MF_01363"/>
    </source>
</evidence>
<dbReference type="NCBIfam" id="TIGR00061">
    <property type="entry name" value="L21"/>
    <property type="match status" value="1"/>
</dbReference>
<dbReference type="InterPro" id="IPR028909">
    <property type="entry name" value="bL21-like"/>
</dbReference>
<evidence type="ECO:0000256" key="5">
    <source>
        <dbReference type="RuleBase" id="RU000562"/>
    </source>
</evidence>
<dbReference type="InterPro" id="IPR036164">
    <property type="entry name" value="bL21-like_sf"/>
</dbReference>
<sequence length="106" mass="11387">MAYAVFTSGSKQYRVTVGDVLTVDRIAGLEKDGEATFDQVLLVEDGDKTTVGTPTVDGAKVVAKVLDPEARGAKGIAFKFKRRKGFHKKKGFRAALTKVEITAINA</sequence>
<dbReference type="EMBL" id="DXFQ01000033">
    <property type="protein sequence ID" value="HIX19370.1"/>
    <property type="molecule type" value="Genomic_DNA"/>
</dbReference>
<evidence type="ECO:0000313" key="7">
    <source>
        <dbReference type="Proteomes" id="UP000823964"/>
    </source>
</evidence>